<dbReference type="RefSeq" id="WP_189609546.1">
    <property type="nucleotide sequence ID" value="NZ_BMXR01000006.1"/>
</dbReference>
<keyword evidence="2" id="KW-0732">Signal</keyword>
<dbReference type="Proteomes" id="UP000626148">
    <property type="component" value="Unassembled WGS sequence"/>
</dbReference>
<gene>
    <name evidence="3" type="ORF">GCM10007392_27200</name>
</gene>
<dbReference type="PROSITE" id="PS51257">
    <property type="entry name" value="PROKAR_LIPOPROTEIN"/>
    <property type="match status" value="1"/>
</dbReference>
<protein>
    <recommendedName>
        <fullName evidence="5">Carboxypeptidase regulatory-like domain-containing protein</fullName>
    </recommendedName>
</protein>
<reference evidence="3" key="2">
    <citation type="submission" date="2020-09" db="EMBL/GenBank/DDBJ databases">
        <authorList>
            <person name="Sun Q."/>
            <person name="Kim S."/>
        </authorList>
    </citation>
    <scope>NUCLEOTIDE SEQUENCE</scope>
    <source>
        <strain evidence="3">KCTC 22169</strain>
    </source>
</reference>
<dbReference type="Gene3D" id="2.60.40.10">
    <property type="entry name" value="Immunoglobulins"/>
    <property type="match status" value="1"/>
</dbReference>
<dbReference type="SUPFAM" id="SSF49478">
    <property type="entry name" value="Cna protein B-type domain"/>
    <property type="match status" value="1"/>
</dbReference>
<evidence type="ECO:0000313" key="3">
    <source>
        <dbReference type="EMBL" id="GGX58039.1"/>
    </source>
</evidence>
<comment type="caution">
    <text evidence="3">The sequence shown here is derived from an EMBL/GenBank/DDBJ whole genome shotgun (WGS) entry which is preliminary data.</text>
</comment>
<reference evidence="3" key="1">
    <citation type="journal article" date="2014" name="Int. J. Syst. Evol. Microbiol.">
        <title>Complete genome sequence of Corynebacterium casei LMG S-19264T (=DSM 44701T), isolated from a smear-ripened cheese.</title>
        <authorList>
            <consortium name="US DOE Joint Genome Institute (JGI-PGF)"/>
            <person name="Walter F."/>
            <person name="Albersmeier A."/>
            <person name="Kalinowski J."/>
            <person name="Ruckert C."/>
        </authorList>
    </citation>
    <scope>NUCLEOTIDE SEQUENCE</scope>
    <source>
        <strain evidence="3">KCTC 22169</strain>
    </source>
</reference>
<dbReference type="AlphaFoldDB" id="A0A918KD38"/>
<evidence type="ECO:0000256" key="1">
    <source>
        <dbReference type="SAM" id="MobiDB-lite"/>
    </source>
</evidence>
<name>A0A918KD38_9GAMM</name>
<feature type="region of interest" description="Disordered" evidence="1">
    <location>
        <begin position="21"/>
        <end position="52"/>
    </location>
</feature>
<organism evidence="3 4">
    <name type="scientific">Saccharospirillum salsuginis</name>
    <dbReference type="NCBI Taxonomy" id="418750"/>
    <lineage>
        <taxon>Bacteria</taxon>
        <taxon>Pseudomonadati</taxon>
        <taxon>Pseudomonadota</taxon>
        <taxon>Gammaproteobacteria</taxon>
        <taxon>Oceanospirillales</taxon>
        <taxon>Saccharospirillaceae</taxon>
        <taxon>Saccharospirillum</taxon>
    </lineage>
</organism>
<accession>A0A918KD38</accession>
<proteinExistence type="predicted"/>
<dbReference type="EMBL" id="BMXR01000006">
    <property type="protein sequence ID" value="GGX58039.1"/>
    <property type="molecule type" value="Genomic_DNA"/>
</dbReference>
<evidence type="ECO:0000313" key="4">
    <source>
        <dbReference type="Proteomes" id="UP000626148"/>
    </source>
</evidence>
<feature type="signal peptide" evidence="2">
    <location>
        <begin position="1"/>
        <end position="26"/>
    </location>
</feature>
<dbReference type="InterPro" id="IPR013783">
    <property type="entry name" value="Ig-like_fold"/>
</dbReference>
<keyword evidence="4" id="KW-1185">Reference proteome</keyword>
<evidence type="ECO:0000256" key="2">
    <source>
        <dbReference type="SAM" id="SignalP"/>
    </source>
</evidence>
<evidence type="ECO:0008006" key="5">
    <source>
        <dbReference type="Google" id="ProtNLM"/>
    </source>
</evidence>
<sequence>MTARLWVVTLALLGLTACGPSGSVTGDGTEGDADANTKDDTSQTTTQPQVDVSGRITYQDRMYDDTGFITGNTPDKPARRVVVDLLDADNNPVDTTLTDHSGNYAFTQVPIGDYSLRVLARATADSGETLNVYNMSDTLYAVSQAVSFSEEQTTADVNVPLSSRMAGPFNMLDVMLSGTEFYHYYSDTTATLNDLNLFWQYGQSPGSYTCLGTGGGCSEGSGIYVLSDPYSTGDTDEFDDDVLWHEFAHHIEFSTGMTDSPGGYHSLADTDLDLRLSWSEGMANYFQIAVKAWLRAQYPQRLSIPGHLASTRYTDTRSNTVNVSLDLASLPTSFSYATNEAAIAMTLIGLQDNAGQARVWAPLVDQLPANSYADTLEAYWDGLLQSQPTNQELAQWRAILSERSILYQRDALESDQLFADAPARDCSLTDQTLPADCIVGERHTLYHASGQADSDTLAISVTAGVRYRIWTHDLRNGADTRIGLYHTDGTALLDGNGDPLVNDDDVDCETQAGGCSPLHDGSHFASSLEFVAAEDGTLYLVTDTADAAWLAPANYGYLARYGDYAVSIRLLESGATTP</sequence>
<feature type="chain" id="PRO_5036765559" description="Carboxypeptidase regulatory-like domain-containing protein" evidence="2">
    <location>
        <begin position="27"/>
        <end position="578"/>
    </location>
</feature>